<accession>A0A1M6Y7M7</accession>
<evidence type="ECO:0000313" key="2">
    <source>
        <dbReference type="EMBL" id="SHL14188.1"/>
    </source>
</evidence>
<feature type="region of interest" description="Disordered" evidence="1">
    <location>
        <begin position="38"/>
        <end position="58"/>
    </location>
</feature>
<dbReference type="EMBL" id="FRAL01000008">
    <property type="protein sequence ID" value="SHL14188.1"/>
    <property type="molecule type" value="Genomic_DNA"/>
</dbReference>
<sequence>MAKRIDSPCVSICRLKGGLCVGCGRTTEEITRWPSMKRPERMKTHQRAAQRLKKLKKD</sequence>
<protein>
    <submittedName>
        <fullName evidence="2">Predicted Fe-S protein YdhL, DUF1289 family</fullName>
    </submittedName>
</protein>
<dbReference type="PANTHER" id="PTHR35175:SF2">
    <property type="entry name" value="DUF1289 DOMAIN-CONTAINING PROTEIN"/>
    <property type="match status" value="1"/>
</dbReference>
<dbReference type="PANTHER" id="PTHR35175">
    <property type="entry name" value="DUF1289 DOMAIN-CONTAINING PROTEIN"/>
    <property type="match status" value="1"/>
</dbReference>
<feature type="compositionally biased region" description="Basic residues" evidence="1">
    <location>
        <begin position="44"/>
        <end position="58"/>
    </location>
</feature>
<dbReference type="OrthoDB" id="8911262at2"/>
<gene>
    <name evidence="2" type="ORF">SAMN05192556_10881</name>
</gene>
<dbReference type="Pfam" id="PF06945">
    <property type="entry name" value="DUF1289"/>
    <property type="match status" value="1"/>
</dbReference>
<dbReference type="RefSeq" id="WP_064700721.1">
    <property type="nucleotide sequence ID" value="NZ_BDEO01000014.1"/>
</dbReference>
<proteinExistence type="predicted"/>
<dbReference type="Proteomes" id="UP000184248">
    <property type="component" value="Unassembled WGS sequence"/>
</dbReference>
<dbReference type="AlphaFoldDB" id="A0A1M6Y7M7"/>
<name>A0A1M6Y7M7_9GAMM</name>
<dbReference type="InterPro" id="IPR010710">
    <property type="entry name" value="DUF1289"/>
</dbReference>
<organism evidence="2 3">
    <name type="scientific">Halomonas caseinilytica</name>
    <dbReference type="NCBI Taxonomy" id="438744"/>
    <lineage>
        <taxon>Bacteria</taxon>
        <taxon>Pseudomonadati</taxon>
        <taxon>Pseudomonadota</taxon>
        <taxon>Gammaproteobacteria</taxon>
        <taxon>Oceanospirillales</taxon>
        <taxon>Halomonadaceae</taxon>
        <taxon>Halomonas</taxon>
    </lineage>
</organism>
<keyword evidence="3" id="KW-1185">Reference proteome</keyword>
<evidence type="ECO:0000256" key="1">
    <source>
        <dbReference type="SAM" id="MobiDB-lite"/>
    </source>
</evidence>
<reference evidence="3" key="1">
    <citation type="submission" date="2016-11" db="EMBL/GenBank/DDBJ databases">
        <authorList>
            <person name="Varghese N."/>
            <person name="Submissions S."/>
        </authorList>
    </citation>
    <scope>NUCLEOTIDE SEQUENCE [LARGE SCALE GENOMIC DNA]</scope>
    <source>
        <strain evidence="3">ALO Sharm</strain>
    </source>
</reference>
<evidence type="ECO:0000313" key="3">
    <source>
        <dbReference type="Proteomes" id="UP000184248"/>
    </source>
</evidence>